<feature type="domain" description="SLH" evidence="4">
    <location>
        <begin position="756"/>
        <end position="819"/>
    </location>
</feature>
<dbReference type="Pfam" id="PF13205">
    <property type="entry name" value="Big_5"/>
    <property type="match status" value="1"/>
</dbReference>
<dbReference type="Pfam" id="PF00395">
    <property type="entry name" value="SLH"/>
    <property type="match status" value="3"/>
</dbReference>
<evidence type="ECO:0000259" key="3">
    <source>
        <dbReference type="PROSITE" id="PS50853"/>
    </source>
</evidence>
<comment type="caution">
    <text evidence="5">The sequence shown here is derived from an EMBL/GenBank/DDBJ whole genome shotgun (WGS) entry which is preliminary data.</text>
</comment>
<dbReference type="RefSeq" id="WP_185672715.1">
    <property type="nucleotide sequence ID" value="NZ_JACJVP010000056.1"/>
</dbReference>
<feature type="domain" description="SLH" evidence="4">
    <location>
        <begin position="820"/>
        <end position="879"/>
    </location>
</feature>
<keyword evidence="1" id="KW-0732">Signal</keyword>
<dbReference type="Gene3D" id="2.60.40.10">
    <property type="entry name" value="Immunoglobulins"/>
    <property type="match status" value="3"/>
</dbReference>
<dbReference type="AlphaFoldDB" id="A0A7X0RWA6"/>
<sequence length="900" mass="91302">MIWTSWRRAGMTALAILVALQTLWAIGGSGRAEAAGSDRSWQLLGSEVEAAGTNRTTYAANLDGDHAPRALAADTTPPAVIQLLPEDGEEDAGRDGKLTLTFDEPVEPVAGRIIQLFRINSDFPPIERIEEIDAGSAKVLVNGATVEIRPSHVMSGGTTYQVYVPRGAFRDASGNLYSGMSDASPWTFTTAISVPDAPTGIEAESGFEMATVSFDVPSNGGSPIRKYTVAAWANGTAERTVEGLGSPIEVTGLTKGKAYTFTVTAVNAEGDSAPSAPSAAVVPDGLPDAPSGVTAVRDGGEIRVSFAPSAVYGIPVTGYVATAWESGAQAGSGAGEAGPIRVTGLPSKKTYTFTVTAVTAQGNSEPSDRSAEVGLPGEPGAPTAVTADPGDRSATVRFLPPADDGGSPITGYKATAWAGGQAVLTASGTSSPLEVGGLTNGTEYTFTVAAVNENGESPASAASTPVKPVAPSEGGGGGGGGTGGGGNGGGTAETYTADLSSGDQTSVSRERTADGRIRDALDLSSGKVSDAAAKLKTKAQSQLDISLPPLSDQAAEFVLALSADAAQLLAKESIALGLKLPSTVIVVPAASLQSVSGPVRLVVSPTRDVAAKTAVAKRAEKAAAVKTVAGNGAVTLLGDPVKLETNLGAVTLTLPAGGASDTGVYSEGSGAEGSLDRGRPTAQGPNGQAGIAIDAKASGLFAVVRVEGWDGREANVLTGAYITGYAGGLFKPNAGVTRAEMAAMLMRVLPADTKNGTGSFSDVPVSHWASQAIGNAVSRGWMKGYPDGTFRPEQSITRAEMAALLAGLPQREGEAASVAEFTDTVGHWAQAAIRQAHAAGLLNGYPDGRFLPKQALSRAEAVAIVNKLLGRKPEEDGEPRFADVPKTHWAFGAIQAASKP</sequence>
<feature type="domain" description="Fibronectin type-III" evidence="3">
    <location>
        <begin position="194"/>
        <end position="285"/>
    </location>
</feature>
<feature type="domain" description="Fibronectin type-III" evidence="3">
    <location>
        <begin position="286"/>
        <end position="377"/>
    </location>
</feature>
<evidence type="ECO:0000256" key="1">
    <source>
        <dbReference type="ARBA" id="ARBA00022729"/>
    </source>
</evidence>
<feature type="region of interest" description="Disordered" evidence="2">
    <location>
        <begin position="663"/>
        <end position="686"/>
    </location>
</feature>
<feature type="region of interest" description="Disordered" evidence="2">
    <location>
        <begin position="456"/>
        <end position="514"/>
    </location>
</feature>
<proteinExistence type="predicted"/>
<feature type="region of interest" description="Disordered" evidence="2">
    <location>
        <begin position="360"/>
        <end position="392"/>
    </location>
</feature>
<feature type="domain" description="Fibronectin type-III" evidence="3">
    <location>
        <begin position="378"/>
        <end position="472"/>
    </location>
</feature>
<name>A0A7X0RWA6_9BACL</name>
<dbReference type="InterPro" id="IPR032812">
    <property type="entry name" value="SbsA_Ig"/>
</dbReference>
<dbReference type="InterPro" id="IPR001119">
    <property type="entry name" value="SLH_dom"/>
</dbReference>
<dbReference type="PROSITE" id="PS51272">
    <property type="entry name" value="SLH"/>
    <property type="match status" value="2"/>
</dbReference>
<dbReference type="PROSITE" id="PS50853">
    <property type="entry name" value="FN3"/>
    <property type="match status" value="3"/>
</dbReference>
<reference evidence="5 6" key="1">
    <citation type="submission" date="2020-08" db="EMBL/GenBank/DDBJ databases">
        <title>Cohnella phylogeny.</title>
        <authorList>
            <person name="Dunlap C."/>
        </authorList>
    </citation>
    <scope>NUCLEOTIDE SEQUENCE [LARGE SCALE GENOMIC DNA]</scope>
    <source>
        <strain evidence="5 6">DSM 28246</strain>
    </source>
</reference>
<protein>
    <submittedName>
        <fullName evidence="5">S-layer homology domain-containing protein</fullName>
    </submittedName>
</protein>
<dbReference type="PANTHER" id="PTHR43308">
    <property type="entry name" value="OUTER MEMBRANE PROTEIN ALPHA-RELATED"/>
    <property type="match status" value="1"/>
</dbReference>
<dbReference type="InterPro" id="IPR003961">
    <property type="entry name" value="FN3_dom"/>
</dbReference>
<feature type="compositionally biased region" description="Gly residues" evidence="2">
    <location>
        <begin position="473"/>
        <end position="491"/>
    </location>
</feature>
<dbReference type="PANTHER" id="PTHR43308:SF5">
    <property type="entry name" value="S-LAYER PROTEIN _ PEPTIDOGLYCAN ENDO-BETA-N-ACETYLGLUCOSAMINIDASE"/>
    <property type="match status" value="1"/>
</dbReference>
<dbReference type="SMART" id="SM00060">
    <property type="entry name" value="FN3"/>
    <property type="match status" value="3"/>
</dbReference>
<feature type="compositionally biased region" description="Polar residues" evidence="2">
    <location>
        <begin position="493"/>
        <end position="507"/>
    </location>
</feature>
<dbReference type="InterPro" id="IPR013783">
    <property type="entry name" value="Ig-like_fold"/>
</dbReference>
<evidence type="ECO:0000259" key="4">
    <source>
        <dbReference type="PROSITE" id="PS51272"/>
    </source>
</evidence>
<evidence type="ECO:0000256" key="2">
    <source>
        <dbReference type="SAM" id="MobiDB-lite"/>
    </source>
</evidence>
<evidence type="ECO:0000313" key="6">
    <source>
        <dbReference type="Proteomes" id="UP000547209"/>
    </source>
</evidence>
<accession>A0A7X0RWA6</accession>
<dbReference type="EMBL" id="JACJVP010000056">
    <property type="protein sequence ID" value="MBB6674852.1"/>
    <property type="molecule type" value="Genomic_DNA"/>
</dbReference>
<gene>
    <name evidence="5" type="ORF">H7C19_29655</name>
</gene>
<keyword evidence="6" id="KW-1185">Reference proteome</keyword>
<dbReference type="Pfam" id="PF00041">
    <property type="entry name" value="fn3"/>
    <property type="match status" value="3"/>
</dbReference>
<dbReference type="Proteomes" id="UP000547209">
    <property type="component" value="Unassembled WGS sequence"/>
</dbReference>
<dbReference type="SUPFAM" id="SSF49265">
    <property type="entry name" value="Fibronectin type III"/>
    <property type="match status" value="2"/>
</dbReference>
<evidence type="ECO:0000313" key="5">
    <source>
        <dbReference type="EMBL" id="MBB6674852.1"/>
    </source>
</evidence>
<dbReference type="InterPro" id="IPR051465">
    <property type="entry name" value="Cell_Envelope_Struct_Comp"/>
</dbReference>
<dbReference type="CDD" id="cd00063">
    <property type="entry name" value="FN3"/>
    <property type="match status" value="3"/>
</dbReference>
<dbReference type="InterPro" id="IPR036116">
    <property type="entry name" value="FN3_sf"/>
</dbReference>
<organism evidence="5 6">
    <name type="scientific">Cohnella nanjingensis</name>
    <dbReference type="NCBI Taxonomy" id="1387779"/>
    <lineage>
        <taxon>Bacteria</taxon>
        <taxon>Bacillati</taxon>
        <taxon>Bacillota</taxon>
        <taxon>Bacilli</taxon>
        <taxon>Bacillales</taxon>
        <taxon>Paenibacillaceae</taxon>
        <taxon>Cohnella</taxon>
    </lineage>
</organism>